<dbReference type="Pfam" id="PF01735">
    <property type="entry name" value="PLA2_B"/>
    <property type="match status" value="1"/>
</dbReference>
<evidence type="ECO:0000256" key="5">
    <source>
        <dbReference type="ARBA" id="ARBA00022963"/>
    </source>
</evidence>
<dbReference type="OrthoDB" id="4084751at2759"/>
<evidence type="ECO:0000313" key="11">
    <source>
        <dbReference type="EMBL" id="KAA1089144.1"/>
    </source>
</evidence>
<dbReference type="EMBL" id="VSWC01000093">
    <property type="protein sequence ID" value="KAA1089144.1"/>
    <property type="molecule type" value="Genomic_DNA"/>
</dbReference>
<dbReference type="SMART" id="SM00022">
    <property type="entry name" value="PLAc"/>
    <property type="match status" value="1"/>
</dbReference>
<keyword evidence="3 9" id="KW-0732">Signal</keyword>
<comment type="caution">
    <text evidence="11">The sequence shown here is derived from an EMBL/GenBank/DDBJ whole genome shotgun (WGS) entry which is preliminary data.</text>
</comment>
<evidence type="ECO:0000259" key="10">
    <source>
        <dbReference type="PROSITE" id="PS51210"/>
    </source>
</evidence>
<evidence type="ECO:0000313" key="12">
    <source>
        <dbReference type="Proteomes" id="UP000324748"/>
    </source>
</evidence>
<keyword evidence="4 8" id="KW-0378">Hydrolase</keyword>
<keyword evidence="12" id="KW-1185">Reference proteome</keyword>
<evidence type="ECO:0000256" key="2">
    <source>
        <dbReference type="ARBA" id="ARBA00013274"/>
    </source>
</evidence>
<evidence type="ECO:0000256" key="4">
    <source>
        <dbReference type="ARBA" id="ARBA00022801"/>
    </source>
</evidence>
<sequence length="594" mass="66250">MISSNLVVIVHYLLLLAQSSPSTGRHVLERRDPALTTSPSGNYAPVYDKCPARFYLREPNKLTNGRAELSDVERNYITEKAQKSINPWRKYLENVKLKDFDINSFLREAENRGGLAGDTLPNFGLSLSGGGGRALCLSGSILEAFDSRNPRADAARVGGILQLSNYAVGVSGASWLLGAWGTSNFPPISDMAPKWRLSEQNDLWDWNVVKHYRKVYKVVKQKKLAGFATNIIDVWGRLLSRLFIDDPTQEDPNQGEGVLWSSISQTPLYKDRQVPYVISVATSRPGIKEDFTPYSPIYEFSAEEFGVFHPRLNVSIPMQYLGSPQNLNGVHNTCVRGFDNAGFIMGLSSNIYSMIDSPNDHKPMVLKIVDKITDDDNFEGKVPNTFQNLGQVPEDDSPGFQDNSRDTILMADCGFINESIPIYTLLQPERKIDAIIAVDASTDGKEADPTLLRYPNGTALFSSYSRTLLPMYRGRHMPKIPSSINGSFTDLGYHRRPTFFGCNDFQGPLIIYLPNYYAVGETNQPTSKTTYTPEEIQIFYENGFAIATQNAGPTRNPDWPACLACALIDRQVLRNSASRTAECQACFQQYCAKD</sequence>
<evidence type="ECO:0000256" key="8">
    <source>
        <dbReference type="PROSITE-ProRule" id="PRU00555"/>
    </source>
</evidence>
<dbReference type="GO" id="GO:0046475">
    <property type="term" value="P:glycerophospholipid catabolic process"/>
    <property type="evidence" value="ECO:0007669"/>
    <property type="project" value="TreeGrafter"/>
</dbReference>
<dbReference type="InterPro" id="IPR016035">
    <property type="entry name" value="Acyl_Trfase/lysoPLipase"/>
</dbReference>
<accession>A0A5B0NKW1</accession>
<comment type="catalytic activity">
    <reaction evidence="9">
        <text>a 1-acyl-sn-glycero-3-phosphocholine + H2O = sn-glycerol 3-phosphocholine + a fatty acid + H(+)</text>
        <dbReference type="Rhea" id="RHEA:15177"/>
        <dbReference type="ChEBI" id="CHEBI:15377"/>
        <dbReference type="ChEBI" id="CHEBI:15378"/>
        <dbReference type="ChEBI" id="CHEBI:16870"/>
        <dbReference type="ChEBI" id="CHEBI:28868"/>
        <dbReference type="ChEBI" id="CHEBI:58168"/>
        <dbReference type="EC" id="3.1.1.5"/>
    </reaction>
</comment>
<keyword evidence="7" id="KW-0325">Glycoprotein</keyword>
<dbReference type="PANTHER" id="PTHR10728:SF33">
    <property type="entry name" value="LYSOPHOSPHOLIPASE 1-RELATED"/>
    <property type="match status" value="1"/>
</dbReference>
<evidence type="ECO:0000256" key="9">
    <source>
        <dbReference type="RuleBase" id="RU362103"/>
    </source>
</evidence>
<dbReference type="GO" id="GO:0005829">
    <property type="term" value="C:cytosol"/>
    <property type="evidence" value="ECO:0007669"/>
    <property type="project" value="TreeGrafter"/>
</dbReference>
<comment type="similarity">
    <text evidence="1 9">Belongs to the lysophospholipase family.</text>
</comment>
<feature type="domain" description="PLA2c" evidence="10">
    <location>
        <begin position="49"/>
        <end position="594"/>
    </location>
</feature>
<evidence type="ECO:0000256" key="1">
    <source>
        <dbReference type="ARBA" id="ARBA00008780"/>
    </source>
</evidence>
<gene>
    <name evidence="11" type="primary">PLB1_15</name>
    <name evidence="11" type="ORF">PGT21_008307</name>
</gene>
<evidence type="ECO:0000256" key="7">
    <source>
        <dbReference type="ARBA" id="ARBA00023180"/>
    </source>
</evidence>
<dbReference type="PROSITE" id="PS51210">
    <property type="entry name" value="PLA2C"/>
    <property type="match status" value="1"/>
</dbReference>
<dbReference type="InterPro" id="IPR002642">
    <property type="entry name" value="LysoPLipase_cat_dom"/>
</dbReference>
<dbReference type="FunFam" id="3.40.1090.10:FF:000030">
    <property type="entry name" value="Lysophospholipase"/>
    <property type="match status" value="1"/>
</dbReference>
<organism evidence="11 12">
    <name type="scientific">Puccinia graminis f. sp. tritici</name>
    <dbReference type="NCBI Taxonomy" id="56615"/>
    <lineage>
        <taxon>Eukaryota</taxon>
        <taxon>Fungi</taxon>
        <taxon>Dikarya</taxon>
        <taxon>Basidiomycota</taxon>
        <taxon>Pucciniomycotina</taxon>
        <taxon>Pucciniomycetes</taxon>
        <taxon>Pucciniales</taxon>
        <taxon>Pucciniaceae</taxon>
        <taxon>Puccinia</taxon>
    </lineage>
</organism>
<dbReference type="PANTHER" id="PTHR10728">
    <property type="entry name" value="CYTOSOLIC PHOSPHOLIPASE A2"/>
    <property type="match status" value="1"/>
</dbReference>
<dbReference type="GO" id="GO:0004623">
    <property type="term" value="F:phospholipase A2 activity"/>
    <property type="evidence" value="ECO:0007669"/>
    <property type="project" value="TreeGrafter"/>
</dbReference>
<reference evidence="11 12" key="1">
    <citation type="submission" date="2019-05" db="EMBL/GenBank/DDBJ databases">
        <title>Emergence of the Ug99 lineage of the wheat stem rust pathogen through somatic hybridization.</title>
        <authorList>
            <person name="Li F."/>
            <person name="Upadhyaya N.M."/>
            <person name="Sperschneider J."/>
            <person name="Matny O."/>
            <person name="Nguyen-Phuc H."/>
            <person name="Mago R."/>
            <person name="Raley C."/>
            <person name="Miller M.E."/>
            <person name="Silverstein K.A.T."/>
            <person name="Henningsen E."/>
            <person name="Hirsch C.D."/>
            <person name="Visser B."/>
            <person name="Pretorius Z.A."/>
            <person name="Steffenson B.J."/>
            <person name="Schwessinger B."/>
            <person name="Dodds P.N."/>
            <person name="Figueroa M."/>
        </authorList>
    </citation>
    <scope>NUCLEOTIDE SEQUENCE [LARGE SCALE GENOMIC DNA]</scope>
    <source>
        <strain evidence="11">21-0</strain>
    </source>
</reference>
<dbReference type="GO" id="GO:0004622">
    <property type="term" value="F:phosphatidylcholine lysophospholipase activity"/>
    <property type="evidence" value="ECO:0007669"/>
    <property type="project" value="UniProtKB-EC"/>
</dbReference>
<dbReference type="SUPFAM" id="SSF52151">
    <property type="entry name" value="FabD/lysophospholipase-like"/>
    <property type="match status" value="1"/>
</dbReference>
<proteinExistence type="inferred from homology"/>
<evidence type="ECO:0000256" key="6">
    <source>
        <dbReference type="ARBA" id="ARBA00023098"/>
    </source>
</evidence>
<dbReference type="Proteomes" id="UP000324748">
    <property type="component" value="Unassembled WGS sequence"/>
</dbReference>
<dbReference type="AlphaFoldDB" id="A0A5B0NKW1"/>
<feature type="signal peptide" evidence="9">
    <location>
        <begin position="1"/>
        <end position="24"/>
    </location>
</feature>
<protein>
    <recommendedName>
        <fullName evidence="2 9">Lysophospholipase</fullName>
        <ecNumber evidence="2 9">3.1.1.5</ecNumber>
    </recommendedName>
</protein>
<dbReference type="Gene3D" id="3.40.1090.10">
    <property type="entry name" value="Cytosolic phospholipase A2 catalytic domain"/>
    <property type="match status" value="1"/>
</dbReference>
<feature type="chain" id="PRO_5023157402" description="Lysophospholipase" evidence="9">
    <location>
        <begin position="25"/>
        <end position="594"/>
    </location>
</feature>
<dbReference type="EC" id="3.1.1.5" evidence="2 9"/>
<name>A0A5B0NKW1_PUCGR</name>
<keyword evidence="5 8" id="KW-0442">Lipid degradation</keyword>
<keyword evidence="6 8" id="KW-0443">Lipid metabolism</keyword>
<evidence type="ECO:0000256" key="3">
    <source>
        <dbReference type="ARBA" id="ARBA00022729"/>
    </source>
</evidence>